<accession>A0ABR8T5N4</accession>
<keyword evidence="1" id="KW-0472">Membrane</keyword>
<organism evidence="2 3">
    <name type="scientific">Paenibacillus gallinarum</name>
    <dbReference type="NCBI Taxonomy" id="2762232"/>
    <lineage>
        <taxon>Bacteria</taxon>
        <taxon>Bacillati</taxon>
        <taxon>Bacillota</taxon>
        <taxon>Bacilli</taxon>
        <taxon>Bacillales</taxon>
        <taxon>Paenibacillaceae</taxon>
        <taxon>Paenibacillus</taxon>
    </lineage>
</organism>
<keyword evidence="1" id="KW-1133">Transmembrane helix</keyword>
<keyword evidence="3" id="KW-1185">Reference proteome</keyword>
<sequence length="238" mass="27120">MTKVSKFTIIGLIILLGVSTIVFTMVYKESEEKYDILQSRYQMKNDSGFLYILENVDSVIPLAETLEAIGSTAKDESPAKVVQLIENAKTEATKVDEQLRKLIEFSDDFTENESPHMVVNQAVMSSEEQYDAYILAHSGIWVNIRSISYDYWKSSPKLINDSSREYVRLLADELRSLEKTLDSLKESHTSSINSIYVVELAKPHVVGQLKPHLIKIKGMNEKLNAELNKEFYSNSENR</sequence>
<keyword evidence="1" id="KW-0812">Transmembrane</keyword>
<gene>
    <name evidence="2" type="ORF">H9647_21205</name>
</gene>
<protein>
    <recommendedName>
        <fullName evidence="4">Chemotaxis methyl-accepting receptor HlyB-like 4HB MCP domain-containing protein</fullName>
    </recommendedName>
</protein>
<evidence type="ECO:0008006" key="4">
    <source>
        <dbReference type="Google" id="ProtNLM"/>
    </source>
</evidence>
<dbReference type="EMBL" id="JACSQL010000013">
    <property type="protein sequence ID" value="MBD7970589.1"/>
    <property type="molecule type" value="Genomic_DNA"/>
</dbReference>
<feature type="transmembrane region" description="Helical" evidence="1">
    <location>
        <begin position="7"/>
        <end position="27"/>
    </location>
</feature>
<evidence type="ECO:0000313" key="3">
    <source>
        <dbReference type="Proteomes" id="UP000608071"/>
    </source>
</evidence>
<evidence type="ECO:0000256" key="1">
    <source>
        <dbReference type="SAM" id="Phobius"/>
    </source>
</evidence>
<reference evidence="2 3" key="1">
    <citation type="submission" date="2020-08" db="EMBL/GenBank/DDBJ databases">
        <title>A Genomic Blueprint of the Chicken Gut Microbiome.</title>
        <authorList>
            <person name="Gilroy R."/>
            <person name="Ravi A."/>
            <person name="Getino M."/>
            <person name="Pursley I."/>
            <person name="Horton D.L."/>
            <person name="Alikhan N.-F."/>
            <person name="Baker D."/>
            <person name="Gharbi K."/>
            <person name="Hall N."/>
            <person name="Watson M."/>
            <person name="Adriaenssens E.M."/>
            <person name="Foster-Nyarko E."/>
            <person name="Jarju S."/>
            <person name="Secka A."/>
            <person name="Antonio M."/>
            <person name="Oren A."/>
            <person name="Chaudhuri R."/>
            <person name="La Ragione R.M."/>
            <person name="Hildebrand F."/>
            <person name="Pallen M.J."/>
        </authorList>
    </citation>
    <scope>NUCLEOTIDE SEQUENCE [LARGE SCALE GENOMIC DNA]</scope>
    <source>
        <strain evidence="2 3">Sa2BVA9</strain>
    </source>
</reference>
<comment type="caution">
    <text evidence="2">The sequence shown here is derived from an EMBL/GenBank/DDBJ whole genome shotgun (WGS) entry which is preliminary data.</text>
</comment>
<dbReference type="Proteomes" id="UP000608071">
    <property type="component" value="Unassembled WGS sequence"/>
</dbReference>
<name>A0ABR8T5N4_9BACL</name>
<evidence type="ECO:0000313" key="2">
    <source>
        <dbReference type="EMBL" id="MBD7970589.1"/>
    </source>
</evidence>
<proteinExistence type="predicted"/>